<gene>
    <name evidence="2" type="ORF">OLEA9_A014656</name>
</gene>
<sequence length="304" mass="34678">MARVLARITMNHRILPCDSREIEFSDDHAAINLSDTVFEFLNEEGLSPVSVDGKNEDDGEDEEEKSGDENSVNSSFWETQYQLLQDTLCRTSSLESKIRIITKETIKEAQGTANLCGCGRTPFNTGCRNCLMKEVCRRLQNAGFDSAICKSKWRSSPDIPSGEHTFLDVRDKSSSKKGEIRVIIELNFRAEFEMARANEEYSKLIRKLPEIFVGKIERLLALLKILCSAGKKCMKEKKMHMAPWRKHRYMEAKWLRICERLTPTPPLLNGYSGHSPRPRASMSMLTVDLTENFPNLHRSVVEVV</sequence>
<dbReference type="AlphaFoldDB" id="A0A8S0UY71"/>
<dbReference type="Proteomes" id="UP000594638">
    <property type="component" value="Unassembled WGS sequence"/>
</dbReference>
<accession>A0A8S0UY71</accession>
<dbReference type="OrthoDB" id="691424at2759"/>
<dbReference type="InterPro" id="IPR006502">
    <property type="entry name" value="PDDEXK-like"/>
</dbReference>
<keyword evidence="3" id="KW-1185">Reference proteome</keyword>
<reference evidence="2 3" key="1">
    <citation type="submission" date="2019-12" db="EMBL/GenBank/DDBJ databases">
        <authorList>
            <person name="Alioto T."/>
            <person name="Alioto T."/>
            <person name="Gomez Garrido J."/>
        </authorList>
    </citation>
    <scope>NUCLEOTIDE SEQUENCE [LARGE SCALE GENOMIC DNA]</scope>
</reference>
<organism evidence="2 3">
    <name type="scientific">Olea europaea subsp. europaea</name>
    <dbReference type="NCBI Taxonomy" id="158383"/>
    <lineage>
        <taxon>Eukaryota</taxon>
        <taxon>Viridiplantae</taxon>
        <taxon>Streptophyta</taxon>
        <taxon>Embryophyta</taxon>
        <taxon>Tracheophyta</taxon>
        <taxon>Spermatophyta</taxon>
        <taxon>Magnoliopsida</taxon>
        <taxon>eudicotyledons</taxon>
        <taxon>Gunneridae</taxon>
        <taxon>Pentapetalae</taxon>
        <taxon>asterids</taxon>
        <taxon>lamiids</taxon>
        <taxon>Lamiales</taxon>
        <taxon>Oleaceae</taxon>
        <taxon>Oleeae</taxon>
        <taxon>Olea</taxon>
    </lineage>
</organism>
<dbReference type="Gramene" id="OE9A014656T2">
    <property type="protein sequence ID" value="OE9A014656C2"/>
    <property type="gene ID" value="OE9A014656"/>
</dbReference>
<feature type="compositionally biased region" description="Acidic residues" evidence="1">
    <location>
        <begin position="55"/>
        <end position="66"/>
    </location>
</feature>
<dbReference type="PANTHER" id="PTHR31579">
    <property type="entry name" value="OS03G0796600 PROTEIN"/>
    <property type="match status" value="1"/>
</dbReference>
<comment type="caution">
    <text evidence="2">The sequence shown here is derived from an EMBL/GenBank/DDBJ whole genome shotgun (WGS) entry which is preliminary data.</text>
</comment>
<evidence type="ECO:0000313" key="3">
    <source>
        <dbReference type="Proteomes" id="UP000594638"/>
    </source>
</evidence>
<dbReference type="EMBL" id="CACTIH010009144">
    <property type="protein sequence ID" value="CAA3025835.1"/>
    <property type="molecule type" value="Genomic_DNA"/>
</dbReference>
<evidence type="ECO:0000256" key="1">
    <source>
        <dbReference type="SAM" id="MobiDB-lite"/>
    </source>
</evidence>
<dbReference type="Pfam" id="PF04720">
    <property type="entry name" value="PDDEXK_6"/>
    <property type="match status" value="1"/>
</dbReference>
<name>A0A8S0UY71_OLEEU</name>
<protein>
    <submittedName>
        <fullName evidence="2">Uncharacterized protein</fullName>
    </submittedName>
</protein>
<evidence type="ECO:0000313" key="2">
    <source>
        <dbReference type="EMBL" id="CAA3025835.1"/>
    </source>
</evidence>
<dbReference type="NCBIfam" id="TIGR01615">
    <property type="entry name" value="A_thal_3542"/>
    <property type="match status" value="1"/>
</dbReference>
<proteinExistence type="predicted"/>
<dbReference type="PANTHER" id="PTHR31579:SF2">
    <property type="entry name" value="DUF506 FAMILY PROTEIN"/>
    <property type="match status" value="1"/>
</dbReference>
<feature type="region of interest" description="Disordered" evidence="1">
    <location>
        <begin position="47"/>
        <end position="72"/>
    </location>
</feature>